<feature type="compositionally biased region" description="Polar residues" evidence="4">
    <location>
        <begin position="158"/>
        <end position="167"/>
    </location>
</feature>
<sequence length="847" mass="94231">MNIAGETSPADQSASATLHLQGSPNAKMEFASSSASEEKTQNECQNKDSDIGNVTRNVYNEPKVGLDAHISAENAEKVGNKDVFVEAGSSGSHDYPSAIPLENLSSMQTDSPIKSKSGDYINIAKVQSGDGVSPRSPESRGARTTGNIHNDSPRKQQKMVTASASTKGLKTIDRLEHEQINAVGVVDTTAPIESVKEAVSKFGGILDWKEHKIQTVERQKSIQKELQQVQEESFTYNEQLEEAEDEKTNALDELKSTKSLVEELKLSVEQAELEERQVKQDSELIKLRVEEMERGIAHEASVAAKAQFEVARERNAAVNAELKAVKDELKKIHAECDSLTGEKKIEAKRAEEALSASTESEKSLEETMLELIATKKRLESAEAMRLEAEDQRTLVAMSREEDSLASESELKQAEEVVNELNQQILSRDNLKLKLNTAEALLLHLKAELKAYSNKGSNKGSSVEEGSSRVNKKEPWNETQLGFPESNTSMKDVLKEAITSTTDAVEEIKLNTEKARAEVNQLTDMSESLKSEIEKENSEHANQKQSEGKFWEEVASLEAELNDIKAEVALIQMKEKEVREKALELPDMLRQAAKEADQTKSLADSVNDELVKAKQVVEQVQASASTIKSKLNATQKEIEAATASERLVLGVAKTLEKNDSIMKTNGEESPAEVSLTLKEQCDLSKRVHEAVEQDNLRVAAQLEMAKESEHQTMDKLEEVSLEMAAKKVELQNALEKAEKAEEEKLGMEQELRNWRSDHEQQRLGSEVDQEIAKSSKSPTTSFEHVKESKSFASRVSAIMKLKNALNMFTPTNTEENEPSQETKLTKKKKKSWFPRIVLFFSKKRVQEH</sequence>
<gene>
    <name evidence="5" type="ORF">Scep_001606</name>
</gene>
<dbReference type="EMBL" id="JBBNAG010000001">
    <property type="protein sequence ID" value="KAK9166415.1"/>
    <property type="molecule type" value="Genomic_DNA"/>
</dbReference>
<protein>
    <submittedName>
        <fullName evidence="5">Uncharacterized protein</fullName>
    </submittedName>
</protein>
<feature type="region of interest" description="Disordered" evidence="4">
    <location>
        <begin position="126"/>
        <end position="167"/>
    </location>
</feature>
<evidence type="ECO:0000256" key="1">
    <source>
        <dbReference type="ARBA" id="ARBA00005485"/>
    </source>
</evidence>
<feature type="compositionally biased region" description="Basic and acidic residues" evidence="4">
    <location>
        <begin position="36"/>
        <end position="50"/>
    </location>
</feature>
<keyword evidence="2 3" id="KW-0175">Coiled coil</keyword>
<dbReference type="GO" id="GO:0009904">
    <property type="term" value="P:chloroplast accumulation movement"/>
    <property type="evidence" value="ECO:0007669"/>
    <property type="project" value="TreeGrafter"/>
</dbReference>
<evidence type="ECO:0000256" key="2">
    <source>
        <dbReference type="ARBA" id="ARBA00023054"/>
    </source>
</evidence>
<dbReference type="AlphaFoldDB" id="A0AAP0L9D9"/>
<evidence type="ECO:0000256" key="4">
    <source>
        <dbReference type="SAM" id="MobiDB-lite"/>
    </source>
</evidence>
<feature type="region of interest" description="Disordered" evidence="4">
    <location>
        <begin position="453"/>
        <end position="484"/>
    </location>
</feature>
<comment type="similarity">
    <text evidence="1">Belongs to the WEB family.</text>
</comment>
<feature type="compositionally biased region" description="Polar residues" evidence="4">
    <location>
        <begin position="9"/>
        <end position="24"/>
    </location>
</feature>
<dbReference type="PANTHER" id="PTHR32054">
    <property type="entry name" value="HEAVY CHAIN, PUTATIVE, EXPRESSED-RELATED-RELATED"/>
    <property type="match status" value="1"/>
</dbReference>
<organism evidence="5 6">
    <name type="scientific">Stephania cephalantha</name>
    <dbReference type="NCBI Taxonomy" id="152367"/>
    <lineage>
        <taxon>Eukaryota</taxon>
        <taxon>Viridiplantae</taxon>
        <taxon>Streptophyta</taxon>
        <taxon>Embryophyta</taxon>
        <taxon>Tracheophyta</taxon>
        <taxon>Spermatophyta</taxon>
        <taxon>Magnoliopsida</taxon>
        <taxon>Ranunculales</taxon>
        <taxon>Menispermaceae</taxon>
        <taxon>Menispermoideae</taxon>
        <taxon>Cissampelideae</taxon>
        <taxon>Stephania</taxon>
    </lineage>
</organism>
<reference evidence="5 6" key="1">
    <citation type="submission" date="2024-01" db="EMBL/GenBank/DDBJ databases">
        <title>Genome assemblies of Stephania.</title>
        <authorList>
            <person name="Yang L."/>
        </authorList>
    </citation>
    <scope>NUCLEOTIDE SEQUENCE [LARGE SCALE GENOMIC DNA]</scope>
    <source>
        <strain evidence="5">JXDWG</strain>
        <tissue evidence="5">Leaf</tissue>
    </source>
</reference>
<dbReference type="GO" id="GO:0005829">
    <property type="term" value="C:cytosol"/>
    <property type="evidence" value="ECO:0007669"/>
    <property type="project" value="TreeGrafter"/>
</dbReference>
<feature type="region of interest" description="Disordered" evidence="4">
    <location>
        <begin position="74"/>
        <end position="98"/>
    </location>
</feature>
<accession>A0AAP0L9D9</accession>
<feature type="coiled-coil region" evidence="3">
    <location>
        <begin position="212"/>
        <end position="281"/>
    </location>
</feature>
<keyword evidence="6" id="KW-1185">Reference proteome</keyword>
<feature type="compositionally biased region" description="Polar residues" evidence="4">
    <location>
        <begin position="771"/>
        <end position="781"/>
    </location>
</feature>
<dbReference type="Pfam" id="PF05701">
    <property type="entry name" value="WEMBL"/>
    <property type="match status" value="1"/>
</dbReference>
<evidence type="ECO:0000313" key="5">
    <source>
        <dbReference type="EMBL" id="KAK9166415.1"/>
    </source>
</evidence>
<dbReference type="InterPro" id="IPR008545">
    <property type="entry name" value="Web"/>
</dbReference>
<comment type="caution">
    <text evidence="5">The sequence shown here is derived from an EMBL/GenBank/DDBJ whole genome shotgun (WGS) entry which is preliminary data.</text>
</comment>
<dbReference type="PANTHER" id="PTHR32054:SF31">
    <property type="entry name" value="PROTEIN WEAK CHLOROPLAST MOVEMENT UNDER BLUE LIGHT 1"/>
    <property type="match status" value="1"/>
</dbReference>
<feature type="coiled-coil region" evidence="3">
    <location>
        <begin position="698"/>
        <end position="756"/>
    </location>
</feature>
<evidence type="ECO:0000313" key="6">
    <source>
        <dbReference type="Proteomes" id="UP001419268"/>
    </source>
</evidence>
<feature type="coiled-coil region" evidence="3">
    <location>
        <begin position="504"/>
        <end position="622"/>
    </location>
</feature>
<feature type="compositionally biased region" description="Polar residues" evidence="4">
    <location>
        <begin position="453"/>
        <end position="468"/>
    </location>
</feature>
<proteinExistence type="inferred from homology"/>
<feature type="region of interest" description="Disordered" evidence="4">
    <location>
        <begin position="1"/>
        <end position="55"/>
    </location>
</feature>
<feature type="region of interest" description="Disordered" evidence="4">
    <location>
        <begin position="756"/>
        <end position="784"/>
    </location>
</feature>
<dbReference type="GO" id="GO:0009903">
    <property type="term" value="P:chloroplast avoidance movement"/>
    <property type="evidence" value="ECO:0007669"/>
    <property type="project" value="TreeGrafter"/>
</dbReference>
<dbReference type="Proteomes" id="UP001419268">
    <property type="component" value="Unassembled WGS sequence"/>
</dbReference>
<feature type="compositionally biased region" description="Basic and acidic residues" evidence="4">
    <location>
        <begin position="74"/>
        <end position="84"/>
    </location>
</feature>
<evidence type="ECO:0000256" key="3">
    <source>
        <dbReference type="SAM" id="Coils"/>
    </source>
</evidence>
<name>A0AAP0L9D9_9MAGN</name>